<comment type="caution">
    <text evidence="1">The sequence shown here is derived from an EMBL/GenBank/DDBJ whole genome shotgun (WGS) entry which is preliminary data.</text>
</comment>
<dbReference type="EMBL" id="CM009297">
    <property type="protein sequence ID" value="KAI9389521.1"/>
    <property type="molecule type" value="Genomic_DNA"/>
</dbReference>
<gene>
    <name evidence="1" type="ORF">POPTR_008G057166v4</name>
</gene>
<keyword evidence="2" id="KW-1185">Reference proteome</keyword>
<name>A0ACC0SK06_POPTR</name>
<organism evidence="1 2">
    <name type="scientific">Populus trichocarpa</name>
    <name type="common">Western balsam poplar</name>
    <name type="synonym">Populus balsamifera subsp. trichocarpa</name>
    <dbReference type="NCBI Taxonomy" id="3694"/>
    <lineage>
        <taxon>Eukaryota</taxon>
        <taxon>Viridiplantae</taxon>
        <taxon>Streptophyta</taxon>
        <taxon>Embryophyta</taxon>
        <taxon>Tracheophyta</taxon>
        <taxon>Spermatophyta</taxon>
        <taxon>Magnoliopsida</taxon>
        <taxon>eudicotyledons</taxon>
        <taxon>Gunneridae</taxon>
        <taxon>Pentapetalae</taxon>
        <taxon>rosids</taxon>
        <taxon>fabids</taxon>
        <taxon>Malpighiales</taxon>
        <taxon>Salicaceae</taxon>
        <taxon>Saliceae</taxon>
        <taxon>Populus</taxon>
    </lineage>
</organism>
<accession>A0ACC0SK06</accession>
<dbReference type="Proteomes" id="UP000006729">
    <property type="component" value="Chromosome 8"/>
</dbReference>
<proteinExistence type="predicted"/>
<protein>
    <submittedName>
        <fullName evidence="1">Uncharacterized protein</fullName>
    </submittedName>
</protein>
<sequence>MEADAIFGNLVGDGLCGNCATMVKQEHTNLKNRVPISIFIFFTSEIQEFGLNRNNIFLIFKSHSLKNKFQT</sequence>
<evidence type="ECO:0000313" key="1">
    <source>
        <dbReference type="EMBL" id="KAI9389521.1"/>
    </source>
</evidence>
<reference evidence="1 2" key="1">
    <citation type="journal article" date="2006" name="Science">
        <title>The genome of black cottonwood, Populus trichocarpa (Torr. &amp; Gray).</title>
        <authorList>
            <person name="Tuskan G.A."/>
            <person name="Difazio S."/>
            <person name="Jansson S."/>
            <person name="Bohlmann J."/>
            <person name="Grigoriev I."/>
            <person name="Hellsten U."/>
            <person name="Putnam N."/>
            <person name="Ralph S."/>
            <person name="Rombauts S."/>
            <person name="Salamov A."/>
            <person name="Schein J."/>
            <person name="Sterck L."/>
            <person name="Aerts A."/>
            <person name="Bhalerao R.R."/>
            <person name="Bhalerao R.P."/>
            <person name="Blaudez D."/>
            <person name="Boerjan W."/>
            <person name="Brun A."/>
            <person name="Brunner A."/>
            <person name="Busov V."/>
            <person name="Campbell M."/>
            <person name="Carlson J."/>
            <person name="Chalot M."/>
            <person name="Chapman J."/>
            <person name="Chen G.L."/>
            <person name="Cooper D."/>
            <person name="Coutinho P.M."/>
            <person name="Couturier J."/>
            <person name="Covert S."/>
            <person name="Cronk Q."/>
            <person name="Cunningham R."/>
            <person name="Davis J."/>
            <person name="Degroeve S."/>
            <person name="Dejardin A."/>
            <person name="Depamphilis C."/>
            <person name="Detter J."/>
            <person name="Dirks B."/>
            <person name="Dubchak I."/>
            <person name="Duplessis S."/>
            <person name="Ehlting J."/>
            <person name="Ellis B."/>
            <person name="Gendler K."/>
            <person name="Goodstein D."/>
            <person name="Gribskov M."/>
            <person name="Grimwood J."/>
            <person name="Groover A."/>
            <person name="Gunter L."/>
            <person name="Hamberger B."/>
            <person name="Heinze B."/>
            <person name="Helariutta Y."/>
            <person name="Henrissat B."/>
            <person name="Holligan D."/>
            <person name="Holt R."/>
            <person name="Huang W."/>
            <person name="Islam-Faridi N."/>
            <person name="Jones S."/>
            <person name="Jones-Rhoades M."/>
            <person name="Jorgensen R."/>
            <person name="Joshi C."/>
            <person name="Kangasjarvi J."/>
            <person name="Karlsson J."/>
            <person name="Kelleher C."/>
            <person name="Kirkpatrick R."/>
            <person name="Kirst M."/>
            <person name="Kohler A."/>
            <person name="Kalluri U."/>
            <person name="Larimer F."/>
            <person name="Leebens-Mack J."/>
            <person name="Leple J.C."/>
            <person name="Locascio P."/>
            <person name="Lou Y."/>
            <person name="Lucas S."/>
            <person name="Martin F."/>
            <person name="Montanini B."/>
            <person name="Napoli C."/>
            <person name="Nelson D.R."/>
            <person name="Nelson C."/>
            <person name="Nieminen K."/>
            <person name="Nilsson O."/>
            <person name="Pereda V."/>
            <person name="Peter G."/>
            <person name="Philippe R."/>
            <person name="Pilate G."/>
            <person name="Poliakov A."/>
            <person name="Razumovskaya J."/>
            <person name="Richardson P."/>
            <person name="Rinaldi C."/>
            <person name="Ritland K."/>
            <person name="Rouze P."/>
            <person name="Ryaboy D."/>
            <person name="Schmutz J."/>
            <person name="Schrader J."/>
            <person name="Segerman B."/>
            <person name="Shin H."/>
            <person name="Siddiqui A."/>
            <person name="Sterky F."/>
            <person name="Terry A."/>
            <person name="Tsai C.J."/>
            <person name="Uberbacher E."/>
            <person name="Unneberg P."/>
            <person name="Vahala J."/>
            <person name="Wall K."/>
            <person name="Wessler S."/>
            <person name="Yang G."/>
            <person name="Yin T."/>
            <person name="Douglas C."/>
            <person name="Marra M."/>
            <person name="Sandberg G."/>
            <person name="Van de Peer Y."/>
            <person name="Rokhsar D."/>
        </authorList>
    </citation>
    <scope>NUCLEOTIDE SEQUENCE [LARGE SCALE GENOMIC DNA]</scope>
    <source>
        <strain evidence="2">cv. Nisqually</strain>
    </source>
</reference>
<evidence type="ECO:0000313" key="2">
    <source>
        <dbReference type="Proteomes" id="UP000006729"/>
    </source>
</evidence>